<feature type="region of interest" description="Disordered" evidence="1">
    <location>
        <begin position="599"/>
        <end position="632"/>
    </location>
</feature>
<organism evidence="2 3">
    <name type="scientific">Ectopseudomonas alcaliphila</name>
    <dbReference type="NCBI Taxonomy" id="101564"/>
    <lineage>
        <taxon>Bacteria</taxon>
        <taxon>Pseudomonadati</taxon>
        <taxon>Pseudomonadota</taxon>
        <taxon>Gammaproteobacteria</taxon>
        <taxon>Pseudomonadales</taxon>
        <taxon>Pseudomonadaceae</taxon>
        <taxon>Ectopseudomonas</taxon>
    </lineage>
</organism>
<reference evidence="2 3" key="1">
    <citation type="submission" date="2016-10" db="EMBL/GenBank/DDBJ databases">
        <authorList>
            <person name="de Groot N.N."/>
        </authorList>
    </citation>
    <scope>NUCLEOTIDE SEQUENCE [LARGE SCALE GENOMIC DNA]</scope>
    <source>
        <strain evidence="2 3">JCM 10630</strain>
    </source>
</reference>
<accession>A0A1G6Y4M0</accession>
<sequence>MRTGCQHRQILLEFERLLLEPLGIAWPEYPSLMDRQSTHLQLLRVPTPSKQSLSFCDGSPRDLKRWIAGLPKANIGETARQLYQSLVELNQFLTPSENRLQLLELLRPEVSFVCQHLERHFLNQAIVLDERPRKVANLCQALQNHLAVGYKLIISRVITRSGKDRDQLLAVSLQRASHSLCSPLIRASQLYCPVPEGLWLELHQLYQIACEQRLQRQAIRDPLAHHTQGMSTEHTYVTALLLGCARTNQMRQNSIARLAQALEPWSALIKLQPGDHADSLFVLAPQVDGPPRYKSLYQSSELHNLLGIDTQPLVDAIKEYLELPEDERSKSRLMIPEGISLDLLQHVVAAWGDIAERTFQRTPGQGSLTLCIGMTALHFFLAGRRSFAEVLKRPVELGAAVFKPSTGEPNVWSNAFDAQRNAADEIHFEEIQYTKVTPGEQAQPENNGESYPTFPLPIVNHSPGGYCLSWPKEVPSQLQAGELLGVQDNPSQGWSVAIVRWIRQVRGGGTQMGIELIAPHARPCGLQLLRKAEQNSQYLRALLLPEISAISRPASLITPRLPFQEGSKVLINDHGEEHRAVLTRKQVSTGSFNQFEYRRVGEEEGAPGTPVTASQSQKPAGEEDFDSLWKSL</sequence>
<dbReference type="AlphaFoldDB" id="A0A1G6Y4M0"/>
<evidence type="ECO:0008006" key="4">
    <source>
        <dbReference type="Google" id="ProtNLM"/>
    </source>
</evidence>
<name>A0A1G6Y4M0_9GAMM</name>
<evidence type="ECO:0000313" key="3">
    <source>
        <dbReference type="Proteomes" id="UP000182413"/>
    </source>
</evidence>
<proteinExistence type="predicted"/>
<gene>
    <name evidence="2" type="ORF">SAMN05216575_1011435</name>
</gene>
<dbReference type="Proteomes" id="UP000182413">
    <property type="component" value="Unassembled WGS sequence"/>
</dbReference>
<evidence type="ECO:0000256" key="1">
    <source>
        <dbReference type="SAM" id="MobiDB-lite"/>
    </source>
</evidence>
<protein>
    <recommendedName>
        <fullName evidence="4">Molecular chaperone</fullName>
    </recommendedName>
</protein>
<evidence type="ECO:0000313" key="2">
    <source>
        <dbReference type="EMBL" id="SDD85232.1"/>
    </source>
</evidence>
<dbReference type="EMBL" id="FNAE01000001">
    <property type="protein sequence ID" value="SDD85232.1"/>
    <property type="molecule type" value="Genomic_DNA"/>
</dbReference>